<keyword evidence="6 9" id="KW-1133">Transmembrane helix</keyword>
<keyword evidence="2 9" id="KW-0813">Transport</keyword>
<comment type="caution">
    <text evidence="11">The sequence shown here is derived from an EMBL/GenBank/DDBJ whole genome shotgun (WGS) entry which is preliminary data.</text>
</comment>
<proteinExistence type="inferred from homology"/>
<evidence type="ECO:0000256" key="6">
    <source>
        <dbReference type="ARBA" id="ARBA00022989"/>
    </source>
</evidence>
<dbReference type="PANTHER" id="PTHR35011:SF10">
    <property type="entry name" value="TRAP TRANSPORTER SMALL PERMEASE PROTEIN"/>
    <property type="match status" value="1"/>
</dbReference>
<dbReference type="InterPro" id="IPR055348">
    <property type="entry name" value="DctQ"/>
</dbReference>
<feature type="transmembrane region" description="Helical" evidence="9">
    <location>
        <begin position="137"/>
        <end position="155"/>
    </location>
</feature>
<comment type="subcellular location">
    <subcellularLocation>
        <location evidence="1 9">Cell inner membrane</location>
        <topology evidence="1 9">Multi-pass membrane protein</topology>
    </subcellularLocation>
</comment>
<evidence type="ECO:0000313" key="11">
    <source>
        <dbReference type="EMBL" id="RED49778.1"/>
    </source>
</evidence>
<protein>
    <recommendedName>
        <fullName evidence="9">TRAP transporter small permease protein</fullName>
    </recommendedName>
</protein>
<reference evidence="11 12" key="1">
    <citation type="submission" date="2018-07" db="EMBL/GenBank/DDBJ databases">
        <title>Genomic Encyclopedia of Type Strains, Phase III (KMG-III): the genomes of soil and plant-associated and newly described type strains.</title>
        <authorList>
            <person name="Whitman W."/>
        </authorList>
    </citation>
    <scope>NUCLEOTIDE SEQUENCE [LARGE SCALE GENOMIC DNA]</scope>
    <source>
        <strain evidence="11 12">CECT 8488</strain>
    </source>
</reference>
<evidence type="ECO:0000256" key="9">
    <source>
        <dbReference type="RuleBase" id="RU369079"/>
    </source>
</evidence>
<keyword evidence="5 9" id="KW-0812">Transmembrane</keyword>
<dbReference type="AlphaFoldDB" id="A0A3D9HJY1"/>
<dbReference type="RefSeq" id="WP_181905347.1">
    <property type="nucleotide sequence ID" value="NZ_QRDW01000005.1"/>
</dbReference>
<evidence type="ECO:0000259" key="10">
    <source>
        <dbReference type="Pfam" id="PF04290"/>
    </source>
</evidence>
<dbReference type="Proteomes" id="UP000256845">
    <property type="component" value="Unassembled WGS sequence"/>
</dbReference>
<dbReference type="GO" id="GO:0022857">
    <property type="term" value="F:transmembrane transporter activity"/>
    <property type="evidence" value="ECO:0007669"/>
    <property type="project" value="UniProtKB-UniRule"/>
</dbReference>
<evidence type="ECO:0000256" key="7">
    <source>
        <dbReference type="ARBA" id="ARBA00023136"/>
    </source>
</evidence>
<dbReference type="GO" id="GO:0005886">
    <property type="term" value="C:plasma membrane"/>
    <property type="evidence" value="ECO:0007669"/>
    <property type="project" value="UniProtKB-SubCell"/>
</dbReference>
<keyword evidence="12" id="KW-1185">Reference proteome</keyword>
<gene>
    <name evidence="11" type="ORF">DFP90_105150</name>
</gene>
<feature type="domain" description="Tripartite ATP-independent periplasmic transporters DctQ component" evidence="10">
    <location>
        <begin position="32"/>
        <end position="162"/>
    </location>
</feature>
<feature type="transmembrane region" description="Helical" evidence="9">
    <location>
        <begin position="55"/>
        <end position="73"/>
    </location>
</feature>
<evidence type="ECO:0000256" key="2">
    <source>
        <dbReference type="ARBA" id="ARBA00022448"/>
    </source>
</evidence>
<name>A0A3D9HJY1_9PROT</name>
<keyword evidence="7 9" id="KW-0472">Membrane</keyword>
<evidence type="ECO:0000313" key="12">
    <source>
        <dbReference type="Proteomes" id="UP000256845"/>
    </source>
</evidence>
<evidence type="ECO:0000256" key="8">
    <source>
        <dbReference type="ARBA" id="ARBA00038436"/>
    </source>
</evidence>
<keyword evidence="4 9" id="KW-0997">Cell inner membrane</keyword>
<dbReference type="EMBL" id="QRDW01000005">
    <property type="protein sequence ID" value="RED49778.1"/>
    <property type="molecule type" value="Genomic_DNA"/>
</dbReference>
<dbReference type="GO" id="GO:0015740">
    <property type="term" value="P:C4-dicarboxylate transport"/>
    <property type="evidence" value="ECO:0007669"/>
    <property type="project" value="TreeGrafter"/>
</dbReference>
<sequence length="198" mass="21553">MMKNIFLTFEKWTERLAEHAALAGGLLMLVCCFMVSAEILLRKLFNHSIGGADELTGYALGIATSWSFAYALACRANIRIDSLYMMLPLRFRGMVDLLALLAMGAVLVFATIFAIKVMNTTASFGSRANTPLQTPLIIPQALWVVGYVLSCLLLLSRIGRAATLLITGQTTQLHSLLAARTVEDEIRDETAGRPAAGQ</sequence>
<feature type="transmembrane region" description="Helical" evidence="9">
    <location>
        <begin position="94"/>
        <end position="117"/>
    </location>
</feature>
<evidence type="ECO:0000256" key="5">
    <source>
        <dbReference type="ARBA" id="ARBA00022692"/>
    </source>
</evidence>
<comment type="function">
    <text evidence="9">Part of the tripartite ATP-independent periplasmic (TRAP) transport system.</text>
</comment>
<dbReference type="Pfam" id="PF04290">
    <property type="entry name" value="DctQ"/>
    <property type="match status" value="1"/>
</dbReference>
<accession>A0A3D9HJY1</accession>
<evidence type="ECO:0000256" key="4">
    <source>
        <dbReference type="ARBA" id="ARBA00022519"/>
    </source>
</evidence>
<organism evidence="11 12">
    <name type="scientific">Aestuariispira insulae</name>
    <dbReference type="NCBI Taxonomy" id="1461337"/>
    <lineage>
        <taxon>Bacteria</taxon>
        <taxon>Pseudomonadati</taxon>
        <taxon>Pseudomonadota</taxon>
        <taxon>Alphaproteobacteria</taxon>
        <taxon>Rhodospirillales</taxon>
        <taxon>Kiloniellaceae</taxon>
        <taxon>Aestuariispira</taxon>
    </lineage>
</organism>
<dbReference type="InterPro" id="IPR007387">
    <property type="entry name" value="TRAP_DctQ"/>
</dbReference>
<comment type="subunit">
    <text evidence="9">The complex comprises the extracytoplasmic solute receptor protein and the two transmembrane proteins.</text>
</comment>
<feature type="transmembrane region" description="Helical" evidence="9">
    <location>
        <begin position="20"/>
        <end position="40"/>
    </location>
</feature>
<comment type="similarity">
    <text evidence="8 9">Belongs to the TRAP transporter small permease family.</text>
</comment>
<dbReference type="PANTHER" id="PTHR35011">
    <property type="entry name" value="2,3-DIKETO-L-GULONATE TRAP TRANSPORTER SMALL PERMEASE PROTEIN YIAM"/>
    <property type="match status" value="1"/>
</dbReference>
<evidence type="ECO:0000256" key="3">
    <source>
        <dbReference type="ARBA" id="ARBA00022475"/>
    </source>
</evidence>
<evidence type="ECO:0000256" key="1">
    <source>
        <dbReference type="ARBA" id="ARBA00004429"/>
    </source>
</evidence>
<keyword evidence="3" id="KW-1003">Cell membrane</keyword>